<dbReference type="Gene3D" id="1.20.5.420">
    <property type="entry name" value="Immunoglobulin FC, subunit C"/>
    <property type="match status" value="1"/>
</dbReference>
<dbReference type="Proteomes" id="UP001228049">
    <property type="component" value="Unassembled WGS sequence"/>
</dbReference>
<keyword evidence="14" id="KW-1185">Reference proteome</keyword>
<evidence type="ECO:0000256" key="5">
    <source>
        <dbReference type="ARBA" id="ARBA00022490"/>
    </source>
</evidence>
<dbReference type="InterPro" id="IPR039431">
    <property type="entry name" value="Vta1/CALS_N"/>
</dbReference>
<protein>
    <submittedName>
        <fullName evidence="13">Vacuolar protein sorting-associated protein VTA1 like</fullName>
    </submittedName>
</protein>
<dbReference type="Pfam" id="PF18097">
    <property type="entry name" value="Vta1_C"/>
    <property type="match status" value="1"/>
</dbReference>
<dbReference type="GO" id="GO:0032511">
    <property type="term" value="P:late endosome to vacuole transport via multivesicular body sorting pathway"/>
    <property type="evidence" value="ECO:0007669"/>
    <property type="project" value="InterPro"/>
</dbReference>
<dbReference type="AlphaFoldDB" id="A0AAD9BSV4"/>
<comment type="subcellular location">
    <subcellularLocation>
        <location evidence="2">Cytoplasm</location>
    </subcellularLocation>
    <subcellularLocation>
        <location evidence="1">Endosome membrane</location>
        <topology evidence="1">Peripheral membrane protein</topology>
    </subcellularLocation>
</comment>
<evidence type="ECO:0000259" key="11">
    <source>
        <dbReference type="Pfam" id="PF04652"/>
    </source>
</evidence>
<keyword evidence="10" id="KW-0732">Signal</keyword>
<dbReference type="InterPro" id="IPR041212">
    <property type="entry name" value="Vta1_C"/>
</dbReference>
<keyword evidence="6" id="KW-0967">Endosome</keyword>
<dbReference type="EMBL" id="JASDAP010000017">
    <property type="protein sequence ID" value="KAK1889350.1"/>
    <property type="molecule type" value="Genomic_DNA"/>
</dbReference>
<evidence type="ECO:0000256" key="7">
    <source>
        <dbReference type="ARBA" id="ARBA00022927"/>
    </source>
</evidence>
<feature type="domain" description="Vta1/callose synthase N-terminal" evidence="11">
    <location>
        <begin position="2"/>
        <end position="45"/>
    </location>
</feature>
<gene>
    <name evidence="13" type="ORF">KUDE01_014027</name>
</gene>
<dbReference type="GO" id="GO:0005771">
    <property type="term" value="C:multivesicular body"/>
    <property type="evidence" value="ECO:0007669"/>
    <property type="project" value="TreeGrafter"/>
</dbReference>
<evidence type="ECO:0000256" key="10">
    <source>
        <dbReference type="SAM" id="SignalP"/>
    </source>
</evidence>
<evidence type="ECO:0000256" key="6">
    <source>
        <dbReference type="ARBA" id="ARBA00022753"/>
    </source>
</evidence>
<comment type="caution">
    <text evidence="13">The sequence shown here is derived from an EMBL/GenBank/DDBJ whole genome shotgun (WGS) entry which is preliminary data.</text>
</comment>
<evidence type="ECO:0000256" key="3">
    <source>
        <dbReference type="ARBA" id="ARBA00007895"/>
    </source>
</evidence>
<evidence type="ECO:0000259" key="12">
    <source>
        <dbReference type="Pfam" id="PF18097"/>
    </source>
</evidence>
<reference evidence="13" key="1">
    <citation type="submission" date="2023-04" db="EMBL/GenBank/DDBJ databases">
        <title>Chromosome-level genome of Chaenocephalus aceratus.</title>
        <authorList>
            <person name="Park H."/>
        </authorList>
    </citation>
    <scope>NUCLEOTIDE SEQUENCE</scope>
    <source>
        <strain evidence="13">DE</strain>
        <tissue evidence="13">Muscle</tissue>
    </source>
</reference>
<organism evidence="13 14">
    <name type="scientific">Dissostichus eleginoides</name>
    <name type="common">Patagonian toothfish</name>
    <name type="synonym">Dissostichus amissus</name>
    <dbReference type="NCBI Taxonomy" id="100907"/>
    <lineage>
        <taxon>Eukaryota</taxon>
        <taxon>Metazoa</taxon>
        <taxon>Chordata</taxon>
        <taxon>Craniata</taxon>
        <taxon>Vertebrata</taxon>
        <taxon>Euteleostomi</taxon>
        <taxon>Actinopterygii</taxon>
        <taxon>Neopterygii</taxon>
        <taxon>Teleostei</taxon>
        <taxon>Neoteleostei</taxon>
        <taxon>Acanthomorphata</taxon>
        <taxon>Eupercaria</taxon>
        <taxon>Perciformes</taxon>
        <taxon>Notothenioidei</taxon>
        <taxon>Nototheniidae</taxon>
        <taxon>Dissostichus</taxon>
    </lineage>
</organism>
<accession>A0AAD9BSV4</accession>
<evidence type="ECO:0000256" key="2">
    <source>
        <dbReference type="ARBA" id="ARBA00004496"/>
    </source>
</evidence>
<dbReference type="Gene3D" id="1.25.40.270">
    <property type="entry name" value="Vacuolar protein sorting-associated protein vta1"/>
    <property type="match status" value="1"/>
</dbReference>
<dbReference type="FunFam" id="1.20.5.420:FF:000001">
    <property type="entry name" value="Vacuolar protein sorting-associated protein VTA1 homolog"/>
    <property type="match status" value="1"/>
</dbReference>
<evidence type="ECO:0000313" key="13">
    <source>
        <dbReference type="EMBL" id="KAK1889350.1"/>
    </source>
</evidence>
<evidence type="ECO:0000256" key="9">
    <source>
        <dbReference type="SAM" id="MobiDB-lite"/>
    </source>
</evidence>
<dbReference type="Pfam" id="PF04652">
    <property type="entry name" value="Vta1"/>
    <property type="match status" value="1"/>
</dbReference>
<keyword evidence="5" id="KW-0963">Cytoplasm</keyword>
<name>A0AAD9BSV4_DISEL</name>
<keyword evidence="8" id="KW-0472">Membrane</keyword>
<evidence type="ECO:0000256" key="4">
    <source>
        <dbReference type="ARBA" id="ARBA00022448"/>
    </source>
</evidence>
<keyword evidence="7" id="KW-0653">Protein transport</keyword>
<feature type="domain" description="Vta1 C-terminal" evidence="12">
    <location>
        <begin position="290"/>
        <end position="326"/>
    </location>
</feature>
<dbReference type="PANTHER" id="PTHR46009">
    <property type="entry name" value="VACUOLAR PROTEIN SORTING-ASSOCIATED PROTEIN VTA1 HOMOLOG"/>
    <property type="match status" value="1"/>
</dbReference>
<feature type="chain" id="PRO_5042085566" evidence="10">
    <location>
        <begin position="20"/>
        <end position="330"/>
    </location>
</feature>
<feature type="signal peptide" evidence="10">
    <location>
        <begin position="1"/>
        <end position="19"/>
    </location>
</feature>
<dbReference type="GO" id="GO:0015031">
    <property type="term" value="P:protein transport"/>
    <property type="evidence" value="ECO:0007669"/>
    <property type="project" value="UniProtKB-KW"/>
</dbReference>
<comment type="similarity">
    <text evidence="3">Belongs to the VTA1 family.</text>
</comment>
<proteinExistence type="inferred from homology"/>
<keyword evidence="4" id="KW-0813">Transport</keyword>
<dbReference type="PANTHER" id="PTHR46009:SF1">
    <property type="entry name" value="VACUOLAR PROTEIN SORTING-ASSOCIATED PROTEIN VTA1 HOMOLOG"/>
    <property type="match status" value="1"/>
</dbReference>
<evidence type="ECO:0000256" key="8">
    <source>
        <dbReference type="ARBA" id="ARBA00023136"/>
    </source>
</evidence>
<sequence>MIKSFYSSSLLLDVLCVFGELSEENVQHRKYARWKATCIHNCLKNGETPQSGPIGMEDGEAANPPCTWQLSLDALKEPDSSELRNHYPECPLARCLAPNCPVQQQNSCCESSAIVRDTLEVDPEILRYRFPQSRSVTDWKLFEVFVQTHNPEMGGGVLSADLQANEKHWEKDFYLPELISLRENAISRIRPQRSNMLRKYRDLSPAMSMELEVSPIMGLPSGGAHLPGPHNTNYNNIHIPPGAHAPANTPAEMPPASEAAKPVPVPRSVPLPVDPRLMQGQQEGVNLTADDFTKAQKLCKYAGSALQYEDVSTAVTNLQQALRLLTTGHE</sequence>
<feature type="region of interest" description="Disordered" evidence="9">
    <location>
        <begin position="243"/>
        <end position="263"/>
    </location>
</feature>
<dbReference type="InterPro" id="IPR023175">
    <property type="entry name" value="Vta1/CALS_N_sf"/>
</dbReference>
<evidence type="ECO:0000313" key="14">
    <source>
        <dbReference type="Proteomes" id="UP001228049"/>
    </source>
</evidence>
<dbReference type="InterPro" id="IPR044538">
    <property type="entry name" value="Vta1-like"/>
</dbReference>
<evidence type="ECO:0000256" key="1">
    <source>
        <dbReference type="ARBA" id="ARBA00004481"/>
    </source>
</evidence>
<dbReference type="GO" id="GO:0010008">
    <property type="term" value="C:endosome membrane"/>
    <property type="evidence" value="ECO:0007669"/>
    <property type="project" value="UniProtKB-SubCell"/>
</dbReference>